<keyword evidence="2" id="KW-1185">Reference proteome</keyword>
<evidence type="ECO:0000313" key="1">
    <source>
        <dbReference type="EMBL" id="RIA81197.1"/>
    </source>
</evidence>
<organism evidence="1 2">
    <name type="scientific">Glomus cerebriforme</name>
    <dbReference type="NCBI Taxonomy" id="658196"/>
    <lineage>
        <taxon>Eukaryota</taxon>
        <taxon>Fungi</taxon>
        <taxon>Fungi incertae sedis</taxon>
        <taxon>Mucoromycota</taxon>
        <taxon>Glomeromycotina</taxon>
        <taxon>Glomeromycetes</taxon>
        <taxon>Glomerales</taxon>
        <taxon>Glomeraceae</taxon>
        <taxon>Glomus</taxon>
    </lineage>
</organism>
<dbReference type="EMBL" id="QKYT01000833">
    <property type="protein sequence ID" value="RIA81197.1"/>
    <property type="molecule type" value="Genomic_DNA"/>
</dbReference>
<name>A0A397SB12_9GLOM</name>
<comment type="caution">
    <text evidence="1">The sequence shown here is derived from an EMBL/GenBank/DDBJ whole genome shotgun (WGS) entry which is preliminary data.</text>
</comment>
<dbReference type="Proteomes" id="UP000265703">
    <property type="component" value="Unassembled WGS sequence"/>
</dbReference>
<reference evidence="1 2" key="1">
    <citation type="submission" date="2018-06" db="EMBL/GenBank/DDBJ databases">
        <title>Comparative genomics reveals the genomic features of Rhizophagus irregularis, R. cerebriforme, R. diaphanum and Gigaspora rosea, and their symbiotic lifestyle signature.</title>
        <authorList>
            <person name="Morin E."/>
            <person name="San Clemente H."/>
            <person name="Chen E.C.H."/>
            <person name="De La Providencia I."/>
            <person name="Hainaut M."/>
            <person name="Kuo A."/>
            <person name="Kohler A."/>
            <person name="Murat C."/>
            <person name="Tang N."/>
            <person name="Roy S."/>
            <person name="Loubradou J."/>
            <person name="Henrissat B."/>
            <person name="Grigoriev I.V."/>
            <person name="Corradi N."/>
            <person name="Roux C."/>
            <person name="Martin F.M."/>
        </authorList>
    </citation>
    <scope>NUCLEOTIDE SEQUENCE [LARGE SCALE GENOMIC DNA]</scope>
    <source>
        <strain evidence="1 2">DAOM 227022</strain>
    </source>
</reference>
<dbReference type="AlphaFoldDB" id="A0A397SB12"/>
<proteinExistence type="predicted"/>
<protein>
    <submittedName>
        <fullName evidence="1">Uncharacterized protein</fullName>
    </submittedName>
</protein>
<evidence type="ECO:0000313" key="2">
    <source>
        <dbReference type="Proteomes" id="UP000265703"/>
    </source>
</evidence>
<gene>
    <name evidence="1" type="ORF">C1645_837379</name>
</gene>
<dbReference type="OrthoDB" id="2310469at2759"/>
<accession>A0A397SB12</accession>
<sequence>MTTEVCKDPNLSIKRMIYIYGSIISLNEQEHSEILKVLVAADDQELVDYLQKYFIENKTE</sequence>